<reference evidence="1" key="2">
    <citation type="journal article" date="2022" name="New Phytol.">
        <title>Evolutionary transition to the ectomycorrhizal habit in the genomes of a hyperdiverse lineage of mushroom-forming fungi.</title>
        <authorList>
            <person name="Looney B."/>
            <person name="Miyauchi S."/>
            <person name="Morin E."/>
            <person name="Drula E."/>
            <person name="Courty P.E."/>
            <person name="Kohler A."/>
            <person name="Kuo A."/>
            <person name="LaButti K."/>
            <person name="Pangilinan J."/>
            <person name="Lipzen A."/>
            <person name="Riley R."/>
            <person name="Andreopoulos W."/>
            <person name="He G."/>
            <person name="Johnson J."/>
            <person name="Nolan M."/>
            <person name="Tritt A."/>
            <person name="Barry K.W."/>
            <person name="Grigoriev I.V."/>
            <person name="Nagy L.G."/>
            <person name="Hibbett D."/>
            <person name="Henrissat B."/>
            <person name="Matheny P.B."/>
            <person name="Labbe J."/>
            <person name="Martin F.M."/>
        </authorList>
    </citation>
    <scope>NUCLEOTIDE SEQUENCE</scope>
    <source>
        <strain evidence="1">HHB10654</strain>
    </source>
</reference>
<evidence type="ECO:0000313" key="1">
    <source>
        <dbReference type="EMBL" id="KAI0059230.1"/>
    </source>
</evidence>
<protein>
    <submittedName>
        <fullName evidence="1">Uncharacterized protein</fullName>
    </submittedName>
</protein>
<sequence length="558" mass="60787">MSTVLAGTSSSVVPERRPREVIDVDLLDDTPQRPARRRRLLSNVSRASSSSEIIVLDSDEEPQASSSVRLGRRVREHPDVRLFSPPPPLPTATIPPVPAIPGRFRTRVNPRPPVVRPNEVPFAFEAALQTPTPPRTQAFTPAAASTSHHRPVMGFGGAILSLHRQNAVQEQIEQERTRQRTRQRYFENLRRVRGIYEAQGFFSSALSRMGRFPTWLFSDPSQDEILDAVADAMNDEGHDADPSLFGDFDNFGAHFRRTQPEYKVAYTHPYPPAPGFTHSFGPPPPPASVPEVIVVDDEPGTSSSSSGPSSSTANDVSISLVCARCLDPLLLGDHASEVDRANKRLWGLRCGHILDGKCINELMKPPPPLELEKDGVEISMGALAAADAKGKGKAKASNDDSHTQPGQQGSTSDPKGKGKATEAPADSDPEFPLPAVDSNSIRSRLRPRNQDGHVLHGDSGSASQPSASSQVSPHRRPQARPAYLHAIINGTSDDIGHSTHSPPRMKAKGKQKVTEPRVEAQHEWRCPVPTCKHMHLSLKVEGKGWVMDEKRGAIGIFA</sequence>
<keyword evidence="2" id="KW-1185">Reference proteome</keyword>
<organism evidence="1 2">
    <name type="scientific">Artomyces pyxidatus</name>
    <dbReference type="NCBI Taxonomy" id="48021"/>
    <lineage>
        <taxon>Eukaryota</taxon>
        <taxon>Fungi</taxon>
        <taxon>Dikarya</taxon>
        <taxon>Basidiomycota</taxon>
        <taxon>Agaricomycotina</taxon>
        <taxon>Agaricomycetes</taxon>
        <taxon>Russulales</taxon>
        <taxon>Auriscalpiaceae</taxon>
        <taxon>Artomyces</taxon>
    </lineage>
</organism>
<comment type="caution">
    <text evidence="1">The sequence shown here is derived from an EMBL/GenBank/DDBJ whole genome shotgun (WGS) entry which is preliminary data.</text>
</comment>
<dbReference type="Proteomes" id="UP000814140">
    <property type="component" value="Unassembled WGS sequence"/>
</dbReference>
<reference evidence="1" key="1">
    <citation type="submission" date="2021-03" db="EMBL/GenBank/DDBJ databases">
        <authorList>
            <consortium name="DOE Joint Genome Institute"/>
            <person name="Ahrendt S."/>
            <person name="Looney B.P."/>
            <person name="Miyauchi S."/>
            <person name="Morin E."/>
            <person name="Drula E."/>
            <person name="Courty P.E."/>
            <person name="Chicoki N."/>
            <person name="Fauchery L."/>
            <person name="Kohler A."/>
            <person name="Kuo A."/>
            <person name="Labutti K."/>
            <person name="Pangilinan J."/>
            <person name="Lipzen A."/>
            <person name="Riley R."/>
            <person name="Andreopoulos W."/>
            <person name="He G."/>
            <person name="Johnson J."/>
            <person name="Barry K.W."/>
            <person name="Grigoriev I.V."/>
            <person name="Nagy L."/>
            <person name="Hibbett D."/>
            <person name="Henrissat B."/>
            <person name="Matheny P.B."/>
            <person name="Labbe J."/>
            <person name="Martin F."/>
        </authorList>
    </citation>
    <scope>NUCLEOTIDE SEQUENCE</scope>
    <source>
        <strain evidence="1">HHB10654</strain>
    </source>
</reference>
<name>A0ACB8SSZ5_9AGAM</name>
<gene>
    <name evidence="1" type="ORF">BV25DRAFT_1158784</name>
</gene>
<dbReference type="EMBL" id="MU277228">
    <property type="protein sequence ID" value="KAI0059230.1"/>
    <property type="molecule type" value="Genomic_DNA"/>
</dbReference>
<proteinExistence type="predicted"/>
<evidence type="ECO:0000313" key="2">
    <source>
        <dbReference type="Proteomes" id="UP000814140"/>
    </source>
</evidence>
<accession>A0ACB8SSZ5</accession>